<proteinExistence type="predicted"/>
<dbReference type="Pfam" id="PF00440">
    <property type="entry name" value="TetR_N"/>
    <property type="match status" value="1"/>
</dbReference>
<dbReference type="GO" id="GO:0000976">
    <property type="term" value="F:transcription cis-regulatory region binding"/>
    <property type="evidence" value="ECO:0007669"/>
    <property type="project" value="TreeGrafter"/>
</dbReference>
<dbReference type="PROSITE" id="PS50977">
    <property type="entry name" value="HTH_TETR_2"/>
    <property type="match status" value="1"/>
</dbReference>
<accession>A0A418M1C2</accession>
<dbReference type="Pfam" id="PF13972">
    <property type="entry name" value="TetR"/>
    <property type="match status" value="1"/>
</dbReference>
<dbReference type="SUPFAM" id="SSF46689">
    <property type="entry name" value="Homeodomain-like"/>
    <property type="match status" value="1"/>
</dbReference>
<comment type="caution">
    <text evidence="4">The sequence shown here is derived from an EMBL/GenBank/DDBJ whole genome shotgun (WGS) entry which is preliminary data.</text>
</comment>
<keyword evidence="5" id="KW-1185">Reference proteome</keyword>
<reference evidence="4 5" key="1">
    <citation type="submission" date="2018-08" db="EMBL/GenBank/DDBJ databases">
        <title>Fibrisoma montanum sp. nov., isolated from Danxia mountain soil.</title>
        <authorList>
            <person name="Huang Y."/>
        </authorList>
    </citation>
    <scope>NUCLEOTIDE SEQUENCE [LARGE SCALE GENOMIC DNA]</scope>
    <source>
        <strain evidence="4 5">HYT19</strain>
    </source>
</reference>
<dbReference type="GO" id="GO:0003700">
    <property type="term" value="F:DNA-binding transcription factor activity"/>
    <property type="evidence" value="ECO:0007669"/>
    <property type="project" value="TreeGrafter"/>
</dbReference>
<feature type="DNA-binding region" description="H-T-H motif" evidence="2">
    <location>
        <begin position="24"/>
        <end position="43"/>
    </location>
</feature>
<gene>
    <name evidence="4" type="ORF">DYU11_24785</name>
</gene>
<sequence length="203" mass="23266">MTTKERITEKALQLFNDQGADNVTVRTIAGHLGMSHGNLCYHFASTDVLIERLYDQLVDRLNVGIDAVPALPMTMGLLRELSRQSFRLLYDYRFLLRDFAGIMRRIPALTARHQALVRRRKEVFRMVVGQMRANGWYRPEPYAGYDEHFLEQLFIIGDFWLSSAEVLYEGPESEKINHYVAVFEAAVVPMLTPAGIAAWRSGQ</sequence>
<dbReference type="Proteomes" id="UP000283523">
    <property type="component" value="Unassembled WGS sequence"/>
</dbReference>
<dbReference type="InterPro" id="IPR050109">
    <property type="entry name" value="HTH-type_TetR-like_transc_reg"/>
</dbReference>
<evidence type="ECO:0000256" key="2">
    <source>
        <dbReference type="PROSITE-ProRule" id="PRU00335"/>
    </source>
</evidence>
<dbReference type="InterPro" id="IPR009057">
    <property type="entry name" value="Homeodomain-like_sf"/>
</dbReference>
<keyword evidence="1 2" id="KW-0238">DNA-binding</keyword>
<dbReference type="InterPro" id="IPR025722">
    <property type="entry name" value="TetR"/>
</dbReference>
<protein>
    <submittedName>
        <fullName evidence="4">TetR/AcrR family transcriptional regulator</fullName>
    </submittedName>
</protein>
<dbReference type="InterPro" id="IPR001647">
    <property type="entry name" value="HTH_TetR"/>
</dbReference>
<evidence type="ECO:0000256" key="1">
    <source>
        <dbReference type="ARBA" id="ARBA00023125"/>
    </source>
</evidence>
<dbReference type="OrthoDB" id="9785164at2"/>
<evidence type="ECO:0000313" key="4">
    <source>
        <dbReference type="EMBL" id="RIV19326.1"/>
    </source>
</evidence>
<dbReference type="Gene3D" id="1.10.357.10">
    <property type="entry name" value="Tetracycline Repressor, domain 2"/>
    <property type="match status" value="1"/>
</dbReference>
<evidence type="ECO:0000259" key="3">
    <source>
        <dbReference type="PROSITE" id="PS50977"/>
    </source>
</evidence>
<dbReference type="EMBL" id="QXED01000008">
    <property type="protein sequence ID" value="RIV19326.1"/>
    <property type="molecule type" value="Genomic_DNA"/>
</dbReference>
<dbReference type="PANTHER" id="PTHR30055">
    <property type="entry name" value="HTH-TYPE TRANSCRIPTIONAL REGULATOR RUTR"/>
    <property type="match status" value="1"/>
</dbReference>
<feature type="domain" description="HTH tetR-type" evidence="3">
    <location>
        <begin position="1"/>
        <end position="61"/>
    </location>
</feature>
<dbReference type="PANTHER" id="PTHR30055:SF223">
    <property type="entry name" value="HTH-TYPE TRANSCRIPTIONAL REGULATOR UIDR"/>
    <property type="match status" value="1"/>
</dbReference>
<name>A0A418M1C2_9BACT</name>
<evidence type="ECO:0000313" key="5">
    <source>
        <dbReference type="Proteomes" id="UP000283523"/>
    </source>
</evidence>
<dbReference type="RefSeq" id="WP_119670429.1">
    <property type="nucleotide sequence ID" value="NZ_QXED01000008.1"/>
</dbReference>
<dbReference type="AlphaFoldDB" id="A0A418M1C2"/>
<organism evidence="4 5">
    <name type="scientific">Fibrisoma montanum</name>
    <dbReference type="NCBI Taxonomy" id="2305895"/>
    <lineage>
        <taxon>Bacteria</taxon>
        <taxon>Pseudomonadati</taxon>
        <taxon>Bacteroidota</taxon>
        <taxon>Cytophagia</taxon>
        <taxon>Cytophagales</taxon>
        <taxon>Spirosomataceae</taxon>
        <taxon>Fibrisoma</taxon>
    </lineage>
</organism>